<proteinExistence type="predicted"/>
<dbReference type="Proteomes" id="UP001065174">
    <property type="component" value="Chromosome"/>
</dbReference>
<organism evidence="2 3">
    <name type="scientific">Reichenbachiella agarivorans</name>
    <dbReference type="NCBI Taxonomy" id="2979464"/>
    <lineage>
        <taxon>Bacteria</taxon>
        <taxon>Pseudomonadati</taxon>
        <taxon>Bacteroidota</taxon>
        <taxon>Cytophagia</taxon>
        <taxon>Cytophagales</taxon>
        <taxon>Reichenbachiellaceae</taxon>
        <taxon>Reichenbachiella</taxon>
    </lineage>
</organism>
<feature type="domain" description="Cupin type-2" evidence="1">
    <location>
        <begin position="46"/>
        <end position="111"/>
    </location>
</feature>
<dbReference type="InterPro" id="IPR014710">
    <property type="entry name" value="RmlC-like_jellyroll"/>
</dbReference>
<dbReference type="InterPro" id="IPR053146">
    <property type="entry name" value="QDO-like"/>
</dbReference>
<protein>
    <submittedName>
        <fullName evidence="2">Cupin domain-containing protein</fullName>
    </submittedName>
</protein>
<dbReference type="PANTHER" id="PTHR36440:SF1">
    <property type="entry name" value="PUTATIVE (AFU_ORTHOLOGUE AFUA_8G07350)-RELATED"/>
    <property type="match status" value="1"/>
</dbReference>
<dbReference type="InterPro" id="IPR011051">
    <property type="entry name" value="RmlC_Cupin_sf"/>
</dbReference>
<evidence type="ECO:0000313" key="2">
    <source>
        <dbReference type="EMBL" id="UXP32093.1"/>
    </source>
</evidence>
<dbReference type="EMBL" id="CP106679">
    <property type="protein sequence ID" value="UXP32093.1"/>
    <property type="molecule type" value="Genomic_DNA"/>
</dbReference>
<evidence type="ECO:0000313" key="3">
    <source>
        <dbReference type="Proteomes" id="UP001065174"/>
    </source>
</evidence>
<dbReference type="InterPro" id="IPR013096">
    <property type="entry name" value="Cupin_2"/>
</dbReference>
<dbReference type="SUPFAM" id="SSF51182">
    <property type="entry name" value="RmlC-like cupins"/>
    <property type="match status" value="1"/>
</dbReference>
<dbReference type="Gene3D" id="2.60.120.10">
    <property type="entry name" value="Jelly Rolls"/>
    <property type="match status" value="1"/>
</dbReference>
<dbReference type="RefSeq" id="WP_262309530.1">
    <property type="nucleotide sequence ID" value="NZ_CP106679.1"/>
</dbReference>
<reference evidence="2" key="1">
    <citation type="submission" date="2022-09" db="EMBL/GenBank/DDBJ databases">
        <title>Comparative genomics and taxonomic characterization of three novel marine species of genus Reichenbachiella exhibiting antioxidant and polysaccharide degradation activities.</title>
        <authorList>
            <person name="Muhammad N."/>
            <person name="Lee Y.-J."/>
            <person name="Ko J."/>
            <person name="Kim S.-G."/>
        </authorList>
    </citation>
    <scope>NUCLEOTIDE SEQUENCE</scope>
    <source>
        <strain evidence="2">BKB1-1</strain>
    </source>
</reference>
<evidence type="ECO:0000259" key="1">
    <source>
        <dbReference type="Pfam" id="PF07883"/>
    </source>
</evidence>
<gene>
    <name evidence="2" type="ORF">N6H18_17255</name>
</gene>
<name>A0ABY6CRK8_9BACT</name>
<dbReference type="PANTHER" id="PTHR36440">
    <property type="entry name" value="PUTATIVE (AFU_ORTHOLOGUE AFUA_8G07350)-RELATED"/>
    <property type="match status" value="1"/>
</dbReference>
<accession>A0ABY6CRK8</accession>
<dbReference type="Pfam" id="PF07883">
    <property type="entry name" value="Cupin_2"/>
    <property type="match status" value="1"/>
</dbReference>
<sequence length="135" mass="15265">MDQANKQALILQANEGRKYQMGSMQAVFKADEAETHAQYSISEWWMDPHAQGPGAHLHDENDEVFYVLEGTASILVGEEWISAGKGAFVRIPAGMLHDFENRTDHKMGLLNFYIPGGFERNMPAIVQWFEDHQNG</sequence>
<keyword evidence="3" id="KW-1185">Reference proteome</keyword>